<evidence type="ECO:0000313" key="5">
    <source>
        <dbReference type="Proteomes" id="UP000779508"/>
    </source>
</evidence>
<feature type="domain" description="CoA-binding" evidence="3">
    <location>
        <begin position="84"/>
        <end position="185"/>
    </location>
</feature>
<dbReference type="EMBL" id="JAHLQK010000003">
    <property type="protein sequence ID" value="MBU5676724.1"/>
    <property type="molecule type" value="Genomic_DNA"/>
</dbReference>
<organism evidence="4 5">
    <name type="scientific">Alkaliphilus flagellatus</name>
    <dbReference type="NCBI Taxonomy" id="2841507"/>
    <lineage>
        <taxon>Bacteria</taxon>
        <taxon>Bacillati</taxon>
        <taxon>Bacillota</taxon>
        <taxon>Clostridia</taxon>
        <taxon>Peptostreptococcales</taxon>
        <taxon>Natronincolaceae</taxon>
        <taxon>Alkaliphilus</taxon>
    </lineage>
</organism>
<feature type="DNA-binding region" description="H-T-H motif" evidence="2">
    <location>
        <begin position="21"/>
        <end position="60"/>
    </location>
</feature>
<proteinExistence type="inferred from homology"/>
<evidence type="ECO:0000256" key="2">
    <source>
        <dbReference type="HAMAP-Rule" id="MF_01131"/>
    </source>
</evidence>
<keyword evidence="2" id="KW-0804">Transcription</keyword>
<dbReference type="InterPro" id="IPR009718">
    <property type="entry name" value="Rex_DNA-bd_C_dom"/>
</dbReference>
<dbReference type="Pfam" id="PF06971">
    <property type="entry name" value="Put_DNA-bind_N"/>
    <property type="match status" value="1"/>
</dbReference>
<dbReference type="NCBIfam" id="NF003990">
    <property type="entry name" value="PRK05472.1-4"/>
    <property type="match status" value="1"/>
</dbReference>
<name>A0ABS6G2X9_9FIRM</name>
<comment type="subunit">
    <text evidence="2">Homodimer.</text>
</comment>
<dbReference type="PANTHER" id="PTHR35786:SF1">
    <property type="entry name" value="REDOX-SENSING TRANSCRIPTIONAL REPRESSOR REX 1"/>
    <property type="match status" value="1"/>
</dbReference>
<keyword evidence="2" id="KW-0238">DNA-binding</keyword>
<dbReference type="NCBIfam" id="NF003995">
    <property type="entry name" value="PRK05472.2-4"/>
    <property type="match status" value="1"/>
</dbReference>
<keyword evidence="2" id="KW-0805">Transcription regulation</keyword>
<comment type="function">
    <text evidence="2">Modulates transcription in response to changes in cellular NADH/NAD(+) redox state.</text>
</comment>
<dbReference type="InterPro" id="IPR022876">
    <property type="entry name" value="Tscrpt_rep_Rex"/>
</dbReference>
<gene>
    <name evidence="2" type="primary">rex</name>
    <name evidence="4" type="ORF">KQI88_09855</name>
</gene>
<dbReference type="NCBIfam" id="NF003994">
    <property type="entry name" value="PRK05472.2-3"/>
    <property type="match status" value="1"/>
</dbReference>
<comment type="similarity">
    <text evidence="2">Belongs to the transcriptional regulatory Rex family.</text>
</comment>
<dbReference type="PANTHER" id="PTHR35786">
    <property type="entry name" value="REDOX-SENSING TRANSCRIPTIONAL REPRESSOR REX"/>
    <property type="match status" value="1"/>
</dbReference>
<comment type="subcellular location">
    <subcellularLocation>
        <location evidence="2">Cytoplasm</location>
    </subcellularLocation>
</comment>
<keyword evidence="5" id="KW-1185">Reference proteome</keyword>
<evidence type="ECO:0000313" key="4">
    <source>
        <dbReference type="EMBL" id="MBU5676724.1"/>
    </source>
</evidence>
<dbReference type="InterPro" id="IPR003781">
    <property type="entry name" value="CoA-bd"/>
</dbReference>
<dbReference type="SMART" id="SM00881">
    <property type="entry name" value="CoA_binding"/>
    <property type="match status" value="1"/>
</dbReference>
<keyword evidence="2" id="KW-0678">Repressor</keyword>
<evidence type="ECO:0000259" key="3">
    <source>
        <dbReference type="SMART" id="SM00881"/>
    </source>
</evidence>
<reference evidence="4 5" key="1">
    <citation type="submission" date="2021-06" db="EMBL/GenBank/DDBJ databases">
        <authorList>
            <person name="Sun Q."/>
            <person name="Li D."/>
        </authorList>
    </citation>
    <scope>NUCLEOTIDE SEQUENCE [LARGE SCALE GENOMIC DNA]</scope>
    <source>
        <strain evidence="4 5">MSJ-5</strain>
    </source>
</reference>
<dbReference type="Proteomes" id="UP000779508">
    <property type="component" value="Unassembled WGS sequence"/>
</dbReference>
<dbReference type="HAMAP" id="MF_01131">
    <property type="entry name" value="Rex"/>
    <property type="match status" value="1"/>
</dbReference>
<comment type="caution">
    <text evidence="4">The sequence shown here is derived from an EMBL/GenBank/DDBJ whole genome shotgun (WGS) entry which is preliminary data.</text>
</comment>
<evidence type="ECO:0000256" key="1">
    <source>
        <dbReference type="ARBA" id="ARBA00023027"/>
    </source>
</evidence>
<dbReference type="Pfam" id="PF02629">
    <property type="entry name" value="CoA_binding"/>
    <property type="match status" value="1"/>
</dbReference>
<feature type="binding site" evidence="2">
    <location>
        <begin position="95"/>
        <end position="100"/>
    </location>
    <ligand>
        <name>NAD(+)</name>
        <dbReference type="ChEBI" id="CHEBI:57540"/>
    </ligand>
</feature>
<sequence length="221" mass="25270">MNVNNKSFANISMAVIRRLPKYHRYLKELLDKEIYRISSKELSRLIGFTASQIRQDLNCFGGFGQQGYGYNVEELYNEIGKILGLDKTYKLIIIGAGNLGQAIANYTSFEKSGFELLALFDINPKLIGMKIRDIPFRDVDELEQFTLDNHVDIAVVCTPKEFAQGIVDKLNEKNVKGIWNFAPTDLKVPKDIIVENVHLSESLFTLSYLLNEREIENNKQE</sequence>
<keyword evidence="2" id="KW-0963">Cytoplasm</keyword>
<protein>
    <recommendedName>
        <fullName evidence="2">Redox-sensing transcriptional repressor Rex</fullName>
    </recommendedName>
</protein>
<dbReference type="NCBIfam" id="NF003989">
    <property type="entry name" value="PRK05472.1-3"/>
    <property type="match status" value="1"/>
</dbReference>
<keyword evidence="1 2" id="KW-0520">NAD</keyword>
<dbReference type="NCBIfam" id="NF003996">
    <property type="entry name" value="PRK05472.2-5"/>
    <property type="match status" value="1"/>
</dbReference>
<accession>A0ABS6G2X9</accession>